<sequence length="115" mass="13488">MRCSYYRLKSFESYVQEVGRDGKDAHCHVFLDSKGNDLCELRRHIYSNLIDRHVIRKLLRKVFVPCSCSQSQTRSNQKSRCCPGHKVCFSIDQTVQLLDIPLVIWNFMNNVTSKF</sequence>
<organism evidence="1 2">
    <name type="scientific">Clunio marinus</name>
    <dbReference type="NCBI Taxonomy" id="568069"/>
    <lineage>
        <taxon>Eukaryota</taxon>
        <taxon>Metazoa</taxon>
        <taxon>Ecdysozoa</taxon>
        <taxon>Arthropoda</taxon>
        <taxon>Hexapoda</taxon>
        <taxon>Insecta</taxon>
        <taxon>Pterygota</taxon>
        <taxon>Neoptera</taxon>
        <taxon>Endopterygota</taxon>
        <taxon>Diptera</taxon>
        <taxon>Nematocera</taxon>
        <taxon>Chironomoidea</taxon>
        <taxon>Chironomidae</taxon>
        <taxon>Clunio</taxon>
    </lineage>
</organism>
<accession>A0A1J1IR83</accession>
<name>A0A1J1IR83_9DIPT</name>
<proteinExistence type="predicted"/>
<keyword evidence="2" id="KW-1185">Reference proteome</keyword>
<evidence type="ECO:0000313" key="2">
    <source>
        <dbReference type="Proteomes" id="UP000183832"/>
    </source>
</evidence>
<dbReference type="EMBL" id="CVRI01000058">
    <property type="protein sequence ID" value="CRL02749.1"/>
    <property type="molecule type" value="Genomic_DNA"/>
</dbReference>
<gene>
    <name evidence="1" type="ORF">CLUMA_CG015779</name>
</gene>
<reference evidence="1 2" key="1">
    <citation type="submission" date="2015-04" db="EMBL/GenBank/DDBJ databases">
        <authorList>
            <person name="Syromyatnikov M.Y."/>
            <person name="Popov V.N."/>
        </authorList>
    </citation>
    <scope>NUCLEOTIDE SEQUENCE [LARGE SCALE GENOMIC DNA]</scope>
</reference>
<evidence type="ECO:0000313" key="1">
    <source>
        <dbReference type="EMBL" id="CRL02749.1"/>
    </source>
</evidence>
<dbReference type="OrthoDB" id="18781at2759"/>
<protein>
    <submittedName>
        <fullName evidence="1">CLUMA_CG015779, isoform A</fullName>
    </submittedName>
</protein>
<dbReference type="Proteomes" id="UP000183832">
    <property type="component" value="Unassembled WGS sequence"/>
</dbReference>
<dbReference type="STRING" id="568069.A0A1J1IR83"/>
<dbReference type="AlphaFoldDB" id="A0A1J1IR83"/>